<comment type="cofactor">
    <cofactor evidence="11">
        <name>Mg(2+)</name>
        <dbReference type="ChEBI" id="CHEBI:18420"/>
    </cofactor>
</comment>
<evidence type="ECO:0000259" key="12">
    <source>
        <dbReference type="Pfam" id="PF01070"/>
    </source>
</evidence>
<keyword evidence="7 11" id="KW-0521">NADP</keyword>
<evidence type="ECO:0000256" key="10">
    <source>
        <dbReference type="ARBA" id="ARBA00025810"/>
    </source>
</evidence>
<feature type="binding site" evidence="11">
    <location>
        <position position="157"/>
    </location>
    <ligand>
        <name>Mg(2+)</name>
        <dbReference type="ChEBI" id="CHEBI:18420"/>
    </ligand>
</feature>
<accession>A0ABU8SL48</accession>
<comment type="caution">
    <text evidence="11">Lacks conserved residue(s) required for the propagation of feature annotation.</text>
</comment>
<feature type="binding site" evidence="11">
    <location>
        <begin position="264"/>
        <end position="266"/>
    </location>
    <ligand>
        <name>FMN</name>
        <dbReference type="ChEBI" id="CHEBI:58210"/>
    </ligand>
</feature>
<keyword evidence="9 11" id="KW-0413">Isomerase</keyword>
<dbReference type="NCBIfam" id="TIGR02151">
    <property type="entry name" value="IPP_isom_2"/>
    <property type="match status" value="1"/>
</dbReference>
<dbReference type="Proteomes" id="UP001370590">
    <property type="component" value="Unassembled WGS sequence"/>
</dbReference>
<dbReference type="InterPro" id="IPR011179">
    <property type="entry name" value="IPdP_isomerase"/>
</dbReference>
<feature type="binding site" evidence="11">
    <location>
        <position position="187"/>
    </location>
    <ligand>
        <name>FMN</name>
        <dbReference type="ChEBI" id="CHEBI:58210"/>
    </ligand>
</feature>
<dbReference type="HAMAP" id="MF_00354">
    <property type="entry name" value="Idi_2"/>
    <property type="match status" value="1"/>
</dbReference>
<dbReference type="RefSeq" id="WP_339960410.1">
    <property type="nucleotide sequence ID" value="NZ_JAWMWH010000001.1"/>
</dbReference>
<evidence type="ECO:0000256" key="9">
    <source>
        <dbReference type="ARBA" id="ARBA00023235"/>
    </source>
</evidence>
<proteinExistence type="inferred from homology"/>
<dbReference type="PANTHER" id="PTHR43665">
    <property type="entry name" value="ISOPENTENYL-DIPHOSPHATE DELTA-ISOMERASE"/>
    <property type="match status" value="1"/>
</dbReference>
<feature type="binding site" evidence="11">
    <location>
        <position position="213"/>
    </location>
    <ligand>
        <name>FMN</name>
        <dbReference type="ChEBI" id="CHEBI:58210"/>
    </ligand>
</feature>
<keyword evidence="3 11" id="KW-0285">Flavoprotein</keyword>
<keyword evidence="6 11" id="KW-0460">Magnesium</keyword>
<comment type="cofactor">
    <cofactor evidence="11">
        <name>NADPH</name>
        <dbReference type="ChEBI" id="CHEBI:57783"/>
    </cofactor>
</comment>
<feature type="domain" description="FMN-dependent dehydrogenase" evidence="12">
    <location>
        <begin position="155"/>
        <end position="330"/>
    </location>
</feature>
<keyword evidence="5 11" id="KW-0479">Metal-binding</keyword>
<comment type="caution">
    <text evidence="13">The sequence shown here is derived from an EMBL/GenBank/DDBJ whole genome shotgun (WGS) entry which is preliminary data.</text>
</comment>
<evidence type="ECO:0000256" key="4">
    <source>
        <dbReference type="ARBA" id="ARBA00022643"/>
    </source>
</evidence>
<feature type="binding site" evidence="11">
    <location>
        <position position="97"/>
    </location>
    <ligand>
        <name>FMN</name>
        <dbReference type="ChEBI" id="CHEBI:58210"/>
    </ligand>
</feature>
<evidence type="ECO:0000256" key="8">
    <source>
        <dbReference type="ARBA" id="ARBA00023229"/>
    </source>
</evidence>
<comment type="catalytic activity">
    <reaction evidence="11">
        <text>isopentenyl diphosphate = dimethylallyl diphosphate</text>
        <dbReference type="Rhea" id="RHEA:23284"/>
        <dbReference type="ChEBI" id="CHEBI:57623"/>
        <dbReference type="ChEBI" id="CHEBI:128769"/>
        <dbReference type="EC" id="5.3.3.2"/>
    </reaction>
</comment>
<evidence type="ECO:0000256" key="2">
    <source>
        <dbReference type="ARBA" id="ARBA00022490"/>
    </source>
</evidence>
<feature type="binding site" evidence="11">
    <location>
        <position position="126"/>
    </location>
    <ligand>
        <name>FMN</name>
        <dbReference type="ChEBI" id="CHEBI:58210"/>
    </ligand>
</feature>
<dbReference type="PIRSF" id="PIRSF003314">
    <property type="entry name" value="IPP_isomerase"/>
    <property type="match status" value="1"/>
</dbReference>
<evidence type="ECO:0000256" key="3">
    <source>
        <dbReference type="ARBA" id="ARBA00022630"/>
    </source>
</evidence>
<keyword evidence="8 11" id="KW-0414">Isoprene biosynthesis</keyword>
<comment type="function">
    <text evidence="11">Involved in the biosynthesis of isoprenoids. Catalyzes the 1,3-allylic rearrangement of the homoallylic substrate isopentenyl (IPP) to its allylic isomer, dimethylallyl diphosphate (DMAPP).</text>
</comment>
<organism evidence="13 14">
    <name type="scientific">Nicoliella lavandulae</name>
    <dbReference type="NCBI Taxonomy" id="3082954"/>
    <lineage>
        <taxon>Bacteria</taxon>
        <taxon>Bacillati</taxon>
        <taxon>Bacillota</taxon>
        <taxon>Bacilli</taxon>
        <taxon>Lactobacillales</taxon>
        <taxon>Lactobacillaceae</taxon>
        <taxon>Nicoliella</taxon>
    </lineage>
</organism>
<dbReference type="InterPro" id="IPR013785">
    <property type="entry name" value="Aldolase_TIM"/>
</dbReference>
<dbReference type="EC" id="5.3.3.2" evidence="11"/>
<comment type="cofactor">
    <cofactor evidence="1 11">
        <name>FMN</name>
        <dbReference type="ChEBI" id="CHEBI:58210"/>
    </cofactor>
</comment>
<feature type="binding site" evidence="11">
    <location>
        <begin position="8"/>
        <end position="9"/>
    </location>
    <ligand>
        <name>substrate</name>
    </ligand>
</feature>
<dbReference type="Pfam" id="PF01070">
    <property type="entry name" value="FMN_dh"/>
    <property type="match status" value="1"/>
</dbReference>
<keyword evidence="4 11" id="KW-0288">FMN</keyword>
<comment type="similarity">
    <text evidence="11">Belongs to the IPP isomerase type 2 family.</text>
</comment>
<dbReference type="PANTHER" id="PTHR43665:SF1">
    <property type="entry name" value="ISOPENTENYL-DIPHOSPHATE DELTA-ISOMERASE"/>
    <property type="match status" value="1"/>
</dbReference>
<dbReference type="SUPFAM" id="SSF51395">
    <property type="entry name" value="FMN-linked oxidoreductases"/>
    <property type="match status" value="1"/>
</dbReference>
<evidence type="ECO:0000256" key="11">
    <source>
        <dbReference type="HAMAP-Rule" id="MF_00354"/>
    </source>
</evidence>
<sequence length="348" mass="38130">MISRHSHRKNEHVSLAKKFFQESASAGFEQLRFIHHGLPEITVKEVDPTTTLFNNQLQMQWPFYIEAMTGGSNETGKLNQQLAQIAHQTGVAMASGSESIALKDPSTANSFTVIRDANPTGIVFANMGAGHSLADAKQVVSLIDANALEVHINVAQEMIMPEGDREFNWIAELTDIVSHAPVPVIIKEVGFGMDQATIKQLVQSVGAKAINISGRGGTNFATIENFRRKHKDLDYLADWGQTTVESLLEAQAFKTDVDLIASGGIKTPLDIAKAIALGANAVGIAGTILNQLIQNGPEKTIEMIKDWQTGLITIMTMLGCRTIQDLQNEKLLLSPELINYIQQRRIKY</sequence>
<feature type="binding site" evidence="11">
    <location>
        <position position="218"/>
    </location>
    <ligand>
        <name>FMN</name>
        <dbReference type="ChEBI" id="CHEBI:58210"/>
    </ligand>
</feature>
<dbReference type="Gene3D" id="3.20.20.70">
    <property type="entry name" value="Aldolase class I"/>
    <property type="match status" value="1"/>
</dbReference>
<evidence type="ECO:0000256" key="7">
    <source>
        <dbReference type="ARBA" id="ARBA00022857"/>
    </source>
</evidence>
<evidence type="ECO:0000256" key="6">
    <source>
        <dbReference type="ARBA" id="ARBA00022842"/>
    </source>
</evidence>
<feature type="binding site" evidence="11">
    <location>
        <position position="156"/>
    </location>
    <ligand>
        <name>substrate</name>
    </ligand>
</feature>
<dbReference type="InterPro" id="IPR000262">
    <property type="entry name" value="FMN-dep_DH"/>
</dbReference>
<evidence type="ECO:0000256" key="1">
    <source>
        <dbReference type="ARBA" id="ARBA00001917"/>
    </source>
</evidence>
<evidence type="ECO:0000313" key="14">
    <source>
        <dbReference type="Proteomes" id="UP001370590"/>
    </source>
</evidence>
<dbReference type="CDD" id="cd02811">
    <property type="entry name" value="IDI-2_FMN"/>
    <property type="match status" value="1"/>
</dbReference>
<feature type="binding site" evidence="11">
    <location>
        <begin position="285"/>
        <end position="286"/>
    </location>
    <ligand>
        <name>FMN</name>
        <dbReference type="ChEBI" id="CHEBI:58210"/>
    </ligand>
</feature>
<keyword evidence="2 11" id="KW-0963">Cytoplasm</keyword>
<evidence type="ECO:0000313" key="13">
    <source>
        <dbReference type="EMBL" id="MEJ6400604.1"/>
    </source>
</evidence>
<keyword evidence="14" id="KW-1185">Reference proteome</keyword>
<evidence type="ECO:0000256" key="5">
    <source>
        <dbReference type="ARBA" id="ARBA00022723"/>
    </source>
</evidence>
<comment type="subunit">
    <text evidence="10 11">Homooctamer. Dimer of tetramers.</text>
</comment>
<reference evidence="13 14" key="1">
    <citation type="submission" date="2023-10" db="EMBL/GenBank/DDBJ databases">
        <title>Nicoliella lavandulae sp. nov. isolated from Lavandula angustifolia flowers.</title>
        <authorList>
            <person name="Alcantara C."/>
            <person name="Zuniga M."/>
            <person name="Landete J.M."/>
            <person name="Monedero V."/>
        </authorList>
    </citation>
    <scope>NUCLEOTIDE SEQUENCE [LARGE SCALE GENOMIC DNA]</scope>
    <source>
        <strain evidence="13 14">Es01</strain>
    </source>
</reference>
<gene>
    <name evidence="11 13" type="primary">fni</name>
    <name evidence="13" type="ORF">R4146_05455</name>
</gene>
<name>A0ABU8SL48_9LACO</name>
<feature type="binding site" evidence="11">
    <location>
        <begin position="67"/>
        <end position="69"/>
    </location>
    <ligand>
        <name>FMN</name>
        <dbReference type="ChEBI" id="CHEBI:58210"/>
    </ligand>
</feature>
<comment type="subcellular location">
    <subcellularLocation>
        <location evidence="11">Cytoplasm</location>
    </subcellularLocation>
</comment>
<protein>
    <recommendedName>
        <fullName evidence="11">Isopentenyl-diphosphate delta-isomerase</fullName>
        <shortName evidence="11">IPP isomerase</shortName>
        <ecNumber evidence="11">5.3.3.2</ecNumber>
    </recommendedName>
    <alternativeName>
        <fullName evidence="11">Isopentenyl diphosphate:dimethylallyl diphosphate isomerase</fullName>
    </alternativeName>
    <alternativeName>
        <fullName evidence="11">Isopentenyl pyrophosphate isomerase</fullName>
    </alternativeName>
    <alternativeName>
        <fullName evidence="11">Type 2 isopentenyl diphosphate isomerase</fullName>
        <shortName evidence="11">IDI-2</shortName>
    </alternativeName>
</protein>
<dbReference type="EMBL" id="JAWMWH010000001">
    <property type="protein sequence ID" value="MEJ6400604.1"/>
    <property type="molecule type" value="Genomic_DNA"/>
</dbReference>
<dbReference type="GO" id="GO:0004452">
    <property type="term" value="F:isopentenyl-diphosphate delta-isomerase activity"/>
    <property type="evidence" value="ECO:0007669"/>
    <property type="project" value="UniProtKB-EC"/>
</dbReference>